<evidence type="ECO:0000313" key="21">
    <source>
        <dbReference type="EMBL" id="MFC0213179.1"/>
    </source>
</evidence>
<evidence type="ECO:0000256" key="7">
    <source>
        <dbReference type="ARBA" id="ARBA00016544"/>
    </source>
</evidence>
<dbReference type="InterPro" id="IPR008279">
    <property type="entry name" value="PEP-util_enz_mobile_dom"/>
</dbReference>
<dbReference type="NCBIfam" id="TIGR01417">
    <property type="entry name" value="PTS_I_fam"/>
    <property type="match status" value="1"/>
</dbReference>
<evidence type="ECO:0000256" key="8">
    <source>
        <dbReference type="ARBA" id="ARBA00022448"/>
    </source>
</evidence>
<evidence type="ECO:0000256" key="12">
    <source>
        <dbReference type="ARBA" id="ARBA00022683"/>
    </source>
</evidence>
<dbReference type="SUPFAM" id="SSF52009">
    <property type="entry name" value="Phosphohistidine domain"/>
    <property type="match status" value="1"/>
</dbReference>
<dbReference type="EMBL" id="JBHLWN010000046">
    <property type="protein sequence ID" value="MFC0213179.1"/>
    <property type="molecule type" value="Genomic_DNA"/>
</dbReference>
<dbReference type="InterPro" id="IPR015813">
    <property type="entry name" value="Pyrv/PenolPyrv_kinase-like_dom"/>
</dbReference>
<evidence type="ECO:0000256" key="4">
    <source>
        <dbReference type="ARBA" id="ARBA00004496"/>
    </source>
</evidence>
<comment type="catalytic activity">
    <reaction evidence="1 17">
        <text>L-histidyl-[protein] + phosphoenolpyruvate = N(pros)-phospho-L-histidyl-[protein] + pyruvate</text>
        <dbReference type="Rhea" id="RHEA:23880"/>
        <dbReference type="Rhea" id="RHEA-COMP:9745"/>
        <dbReference type="Rhea" id="RHEA-COMP:9746"/>
        <dbReference type="ChEBI" id="CHEBI:15361"/>
        <dbReference type="ChEBI" id="CHEBI:29979"/>
        <dbReference type="ChEBI" id="CHEBI:58702"/>
        <dbReference type="ChEBI" id="CHEBI:64837"/>
        <dbReference type="EC" id="2.7.3.9"/>
    </reaction>
</comment>
<dbReference type="RefSeq" id="WP_377470442.1">
    <property type="nucleotide sequence ID" value="NZ_JBHLWN010000046.1"/>
</dbReference>
<dbReference type="Pfam" id="PF05524">
    <property type="entry name" value="PEP-utilisers_N"/>
    <property type="match status" value="1"/>
</dbReference>
<keyword evidence="14 17" id="KW-0418">Kinase</keyword>
<dbReference type="InterPro" id="IPR024692">
    <property type="entry name" value="PTS_EI"/>
</dbReference>
<keyword evidence="22" id="KW-1185">Reference proteome</keyword>
<keyword evidence="10 17" id="KW-0762">Sugar transport</keyword>
<evidence type="ECO:0000256" key="5">
    <source>
        <dbReference type="ARBA" id="ARBA00007837"/>
    </source>
</evidence>
<evidence type="ECO:0000256" key="17">
    <source>
        <dbReference type="PIRNR" id="PIRNR000732"/>
    </source>
</evidence>
<dbReference type="PRINTS" id="PR01736">
    <property type="entry name" value="PHPHTRNFRASE"/>
</dbReference>
<reference evidence="21 22" key="1">
    <citation type="submission" date="2024-09" db="EMBL/GenBank/DDBJ databases">
        <authorList>
            <person name="Sun Q."/>
            <person name="Mori K."/>
        </authorList>
    </citation>
    <scope>NUCLEOTIDE SEQUENCE [LARGE SCALE GENOMIC DNA]</scope>
    <source>
        <strain evidence="21 22">CCM 7759</strain>
    </source>
</reference>
<gene>
    <name evidence="21" type="primary">ptsP</name>
    <name evidence="21" type="ORF">ACFFK0_12055</name>
</gene>
<keyword evidence="11 17" id="KW-0808">Transferase</keyword>
<dbReference type="InterPro" id="IPR036637">
    <property type="entry name" value="Phosphohistidine_dom_sf"/>
</dbReference>
<dbReference type="InterPro" id="IPR040442">
    <property type="entry name" value="Pyrv_kinase-like_dom_sf"/>
</dbReference>
<dbReference type="PANTHER" id="PTHR46244">
    <property type="entry name" value="PHOSPHOENOLPYRUVATE-PROTEIN PHOSPHOTRANSFERASE"/>
    <property type="match status" value="1"/>
</dbReference>
<keyword evidence="13 17" id="KW-0479">Metal-binding</keyword>
<dbReference type="PANTHER" id="PTHR46244:SF3">
    <property type="entry name" value="PHOSPHOENOLPYRUVATE-PROTEIN PHOSPHOTRANSFERASE"/>
    <property type="match status" value="1"/>
</dbReference>
<dbReference type="Pfam" id="PF00391">
    <property type="entry name" value="PEP-utilizers"/>
    <property type="match status" value="1"/>
</dbReference>
<evidence type="ECO:0000256" key="11">
    <source>
        <dbReference type="ARBA" id="ARBA00022679"/>
    </source>
</evidence>
<keyword evidence="8 17" id="KW-0813">Transport</keyword>
<dbReference type="InterPro" id="IPR008731">
    <property type="entry name" value="PTS_EIN"/>
</dbReference>
<keyword evidence="15 17" id="KW-0460">Magnesium</keyword>
<comment type="subcellular location">
    <subcellularLocation>
        <location evidence="4 17">Cytoplasm</location>
    </subcellularLocation>
</comment>
<comment type="caution">
    <text evidence="21">The sequence shown here is derived from an EMBL/GenBank/DDBJ whole genome shotgun (WGS) entry which is preliminary data.</text>
</comment>
<dbReference type="InterPro" id="IPR006318">
    <property type="entry name" value="PTS_EI-like"/>
</dbReference>
<dbReference type="Gene3D" id="3.20.20.60">
    <property type="entry name" value="Phosphoenolpyruvate-binding domains"/>
    <property type="match status" value="1"/>
</dbReference>
<organism evidence="21 22">
    <name type="scientific">Paenibacillus chartarius</name>
    <dbReference type="NCBI Taxonomy" id="747481"/>
    <lineage>
        <taxon>Bacteria</taxon>
        <taxon>Bacillati</taxon>
        <taxon>Bacillota</taxon>
        <taxon>Bacilli</taxon>
        <taxon>Bacillales</taxon>
        <taxon>Paenibacillaceae</taxon>
        <taxon>Paenibacillus</taxon>
    </lineage>
</organism>
<evidence type="ECO:0000256" key="9">
    <source>
        <dbReference type="ARBA" id="ARBA00022490"/>
    </source>
</evidence>
<evidence type="ECO:0000256" key="13">
    <source>
        <dbReference type="ARBA" id="ARBA00022723"/>
    </source>
</evidence>
<feature type="domain" description="Phosphotransferase system enzyme I N-terminal" evidence="20">
    <location>
        <begin position="3"/>
        <end position="126"/>
    </location>
</feature>
<dbReference type="SUPFAM" id="SSF51621">
    <property type="entry name" value="Phosphoenolpyruvate/pyruvate domain"/>
    <property type="match status" value="1"/>
</dbReference>
<evidence type="ECO:0000259" key="20">
    <source>
        <dbReference type="Pfam" id="PF05524"/>
    </source>
</evidence>
<evidence type="ECO:0000256" key="3">
    <source>
        <dbReference type="ARBA" id="ARBA00002728"/>
    </source>
</evidence>
<comment type="similarity">
    <text evidence="5 17">Belongs to the PEP-utilizing enzyme family.</text>
</comment>
<dbReference type="Proteomes" id="UP001589776">
    <property type="component" value="Unassembled WGS sequence"/>
</dbReference>
<evidence type="ECO:0000256" key="15">
    <source>
        <dbReference type="ARBA" id="ARBA00022842"/>
    </source>
</evidence>
<keyword evidence="9 17" id="KW-0963">Cytoplasm</keyword>
<dbReference type="SUPFAM" id="SSF47831">
    <property type="entry name" value="Enzyme I of the PEP:sugar phosphotransferase system HPr-binding (sub)domain"/>
    <property type="match status" value="1"/>
</dbReference>
<dbReference type="InterPro" id="IPR018274">
    <property type="entry name" value="PEP_util_AS"/>
</dbReference>
<dbReference type="Pfam" id="PF02896">
    <property type="entry name" value="PEP-utilizers_C"/>
    <property type="match status" value="1"/>
</dbReference>
<evidence type="ECO:0000259" key="19">
    <source>
        <dbReference type="Pfam" id="PF02896"/>
    </source>
</evidence>
<feature type="domain" description="PEP-utilising enzyme mobile" evidence="18">
    <location>
        <begin position="155"/>
        <end position="227"/>
    </location>
</feature>
<protein>
    <recommendedName>
        <fullName evidence="7 17">Phosphoenolpyruvate-protein phosphotransferase</fullName>
        <ecNumber evidence="6 17">2.7.3.9</ecNumber>
    </recommendedName>
    <alternativeName>
        <fullName evidence="16 17">Phosphotransferase system, enzyme I</fullName>
    </alternativeName>
</protein>
<evidence type="ECO:0000313" key="22">
    <source>
        <dbReference type="Proteomes" id="UP001589776"/>
    </source>
</evidence>
<dbReference type="InterPro" id="IPR036618">
    <property type="entry name" value="PtsI_HPr-bd_sf"/>
</dbReference>
<proteinExistence type="inferred from homology"/>
<evidence type="ECO:0000256" key="6">
    <source>
        <dbReference type="ARBA" id="ARBA00012232"/>
    </source>
</evidence>
<accession>A0ABV6DKK2</accession>
<dbReference type="InterPro" id="IPR000121">
    <property type="entry name" value="PEP_util_C"/>
</dbReference>
<dbReference type="Gene3D" id="1.10.274.10">
    <property type="entry name" value="PtsI, HPr-binding domain"/>
    <property type="match status" value="1"/>
</dbReference>
<evidence type="ECO:0000256" key="14">
    <source>
        <dbReference type="ARBA" id="ARBA00022777"/>
    </source>
</evidence>
<sequence length="583" mass="64961">MIKGIGASPGIAIGKAFVVPAWEWDFPDKAIDVTDLAYEFERLYEGIRSSKDELEYIKQEFKEVVGQEQSTIFDAHLAILEDPIFMNEIQGIIERQYKAAEVAVKEVIDKFVGMFDHIDDEYMKERALDIRDVGNRLLKHLLGDMEEEAIPPTDHPYILVAKELAPSQLAQLDPSKVLGIATMLGGKTSHTAIMARAMALPLVLGMEGKLIKPIQNGDLLIVDGVEGMVYVNPEPAIVERYRAKKEALLKQKERLQQIADIAPVTVDQKLVRLAANINTEKEVEHALRSGALGVGLFRTEFLYMDRDSAPSEEEQFDVYRRVAEKLGGKPLIIRTLDIGGDKRLDYMALAKEDNPFLGYRAIRISLDRTELFRTQLRAVLRASHYGNIKMMYPMIASLEEVRAANAHLDSVKRELTAEGIPYNAAMEVGITIEVPAAVMIADALAKEAAFFSIGTNDLVQYVLAVDRMNETIAHLYEPFHPAVLRLLNMTVEAAKNAGIPVAVCGELAGDVKALPIWLGLGIEELSISVQSILQVKDRLLQSDQAECRKLLEELLKLPTAKEIHERLSEAERQYSVSASSCRD</sequence>
<keyword evidence="12 17" id="KW-0598">Phosphotransferase system</keyword>
<dbReference type="PIRSF" id="PIRSF000732">
    <property type="entry name" value="PTS_enzyme_I"/>
    <property type="match status" value="1"/>
</dbReference>
<name>A0ABV6DKK2_9BACL</name>
<dbReference type="EC" id="2.7.3.9" evidence="6 17"/>
<dbReference type="GO" id="GO:0008965">
    <property type="term" value="F:phosphoenolpyruvate-protein phosphotransferase activity"/>
    <property type="evidence" value="ECO:0007669"/>
    <property type="project" value="UniProtKB-EC"/>
</dbReference>
<dbReference type="Gene3D" id="3.50.30.10">
    <property type="entry name" value="Phosphohistidine domain"/>
    <property type="match status" value="1"/>
</dbReference>
<feature type="domain" description="PEP-utilising enzyme C-terminal" evidence="19">
    <location>
        <begin position="253"/>
        <end position="542"/>
    </location>
</feature>
<evidence type="ECO:0000256" key="2">
    <source>
        <dbReference type="ARBA" id="ARBA00001946"/>
    </source>
</evidence>
<comment type="function">
    <text evidence="3 17">General (non sugar-specific) component of the phosphoenolpyruvate-dependent sugar phosphotransferase system (sugar PTS). This major carbohydrate active-transport system catalyzes the phosphorylation of incoming sugar substrates concomitantly with their translocation across the cell membrane. Enzyme I transfers the phosphoryl group from phosphoenolpyruvate (PEP) to the phosphoryl carrier protein (HPr).</text>
</comment>
<evidence type="ECO:0000256" key="10">
    <source>
        <dbReference type="ARBA" id="ARBA00022597"/>
    </source>
</evidence>
<dbReference type="PROSITE" id="PS00370">
    <property type="entry name" value="PEP_ENZYMES_PHOS_SITE"/>
    <property type="match status" value="1"/>
</dbReference>
<evidence type="ECO:0000259" key="18">
    <source>
        <dbReference type="Pfam" id="PF00391"/>
    </source>
</evidence>
<dbReference type="InterPro" id="IPR050499">
    <property type="entry name" value="PEP-utilizing_PTS_enzyme"/>
</dbReference>
<evidence type="ECO:0000256" key="16">
    <source>
        <dbReference type="ARBA" id="ARBA00033235"/>
    </source>
</evidence>
<evidence type="ECO:0000256" key="1">
    <source>
        <dbReference type="ARBA" id="ARBA00000683"/>
    </source>
</evidence>
<comment type="cofactor">
    <cofactor evidence="2 17">
        <name>Mg(2+)</name>
        <dbReference type="ChEBI" id="CHEBI:18420"/>
    </cofactor>
</comment>